<comment type="caution">
    <text evidence="1">The sequence shown here is derived from an EMBL/GenBank/DDBJ whole genome shotgun (WGS) entry which is preliminary data.</text>
</comment>
<evidence type="ECO:0000313" key="1">
    <source>
        <dbReference type="EMBL" id="CAK0810998.1"/>
    </source>
</evidence>
<gene>
    <name evidence="1" type="ORF">PCOR1329_LOCUS15766</name>
</gene>
<organism evidence="1 2">
    <name type="scientific">Prorocentrum cordatum</name>
    <dbReference type="NCBI Taxonomy" id="2364126"/>
    <lineage>
        <taxon>Eukaryota</taxon>
        <taxon>Sar</taxon>
        <taxon>Alveolata</taxon>
        <taxon>Dinophyceae</taxon>
        <taxon>Prorocentrales</taxon>
        <taxon>Prorocentraceae</taxon>
        <taxon>Prorocentrum</taxon>
    </lineage>
</organism>
<evidence type="ECO:0008006" key="3">
    <source>
        <dbReference type="Google" id="ProtNLM"/>
    </source>
</evidence>
<sequence>MPMTFTLGAAPKWIQVSKQTGDVRVVESSLPKFDQGQGKMIPVEMFLSNFRSDSAVLNCLIDVLRPDSYGDNTLLTWTQQLAQQVSSVSPETLRFLLREIMAPVYDFAAAKPREGIIFGLWVEVVSKATALARAFSVAHALPWTHGLLVEMGFSEGVDIRNVLRVLGIRPEQGAAVHIGPRSFRFSMKSEERLDWFNVIRVVRYLRAEERAELRKLNGFSQEEVDRLTAIFNQCAYKKVVVTDDGNKELQSSTLRPEVFLSLLDNDYAPALFHGADLRDVKERLVAAFPRALGAVDAGRASAERLQDKTGMDLEAFLQMMNHVHEDADLRYHRKLQRAEENCGFSAQEVREFRTIFVKWDTREVGVLPFDQLVEIAGGLKAWRVPGRIARLQLAPRGGFTNASLAELSEAAAGPRLGGASRAAGVQELDLAKVVPAGSLAPGCWSLPPRNTLRRDVPEFVPLFFNSAVGPPADGVQLSTSEESIVQQRHESSDQSAANVADAKPEIKTAVQFRAAALETFDTKPFNDGDHVDLQSDFVVAFRSLATSFDRDGLQLQRLQVSALATSEGVEPPVATARSMAAAGSQSTQATQYGAEL</sequence>
<name>A0ABN9QXC0_9DINO</name>
<dbReference type="EMBL" id="CAUYUJ010004792">
    <property type="protein sequence ID" value="CAK0810998.1"/>
    <property type="molecule type" value="Genomic_DNA"/>
</dbReference>
<proteinExistence type="predicted"/>
<keyword evidence="2" id="KW-1185">Reference proteome</keyword>
<protein>
    <recommendedName>
        <fullName evidence="3">Calmodulin</fullName>
    </recommendedName>
</protein>
<reference evidence="1" key="1">
    <citation type="submission" date="2023-10" db="EMBL/GenBank/DDBJ databases">
        <authorList>
            <person name="Chen Y."/>
            <person name="Shah S."/>
            <person name="Dougan E. K."/>
            <person name="Thang M."/>
            <person name="Chan C."/>
        </authorList>
    </citation>
    <scope>NUCLEOTIDE SEQUENCE [LARGE SCALE GENOMIC DNA]</scope>
</reference>
<dbReference type="Proteomes" id="UP001189429">
    <property type="component" value="Unassembled WGS sequence"/>
</dbReference>
<evidence type="ECO:0000313" key="2">
    <source>
        <dbReference type="Proteomes" id="UP001189429"/>
    </source>
</evidence>
<accession>A0ABN9QXC0</accession>